<gene>
    <name evidence="8" type="primary">gabR_5</name>
    <name evidence="8" type="ORF">NCTC9419_04912</name>
</gene>
<evidence type="ECO:0000256" key="5">
    <source>
        <dbReference type="ARBA" id="ARBA00023163"/>
    </source>
</evidence>
<dbReference type="PROSITE" id="PS50949">
    <property type="entry name" value="HTH_GNTR"/>
    <property type="match status" value="1"/>
</dbReference>
<evidence type="ECO:0000313" key="9">
    <source>
        <dbReference type="Proteomes" id="UP000271603"/>
    </source>
</evidence>
<comment type="similarity">
    <text evidence="1">In the C-terminal section; belongs to the class-I pyridoxal-phosphate-dependent aminotransferase family.</text>
</comment>
<dbReference type="Pfam" id="PF00155">
    <property type="entry name" value="Aminotran_1_2"/>
    <property type="match status" value="1"/>
</dbReference>
<accession>A0A3S4JYI1</accession>
<dbReference type="Gene3D" id="1.10.10.10">
    <property type="entry name" value="Winged helix-like DNA-binding domain superfamily/Winged helix DNA-binding domain"/>
    <property type="match status" value="1"/>
</dbReference>
<evidence type="ECO:0000256" key="4">
    <source>
        <dbReference type="ARBA" id="ARBA00023125"/>
    </source>
</evidence>
<dbReference type="CDD" id="cd07377">
    <property type="entry name" value="WHTH_GntR"/>
    <property type="match status" value="1"/>
</dbReference>
<dbReference type="InterPro" id="IPR015421">
    <property type="entry name" value="PyrdxlP-dep_Trfase_major"/>
</dbReference>
<dbReference type="InterPro" id="IPR036388">
    <property type="entry name" value="WH-like_DNA-bd_sf"/>
</dbReference>
<keyword evidence="2" id="KW-0663">Pyridoxal phosphate</keyword>
<keyword evidence="5" id="KW-0804">Transcription</keyword>
<dbReference type="InterPro" id="IPR036390">
    <property type="entry name" value="WH_DNA-bd_sf"/>
</dbReference>
<dbReference type="GO" id="GO:0003677">
    <property type="term" value="F:DNA binding"/>
    <property type="evidence" value="ECO:0007669"/>
    <property type="project" value="UniProtKB-KW"/>
</dbReference>
<dbReference type="Gene3D" id="3.40.640.10">
    <property type="entry name" value="Type I PLP-dependent aspartate aminotransferase-like (Major domain)"/>
    <property type="match status" value="1"/>
</dbReference>
<sequence length="496" mass="53409">MPRKAKLIEIPAIAPLDRQAGSLSRQLSQALRAAVRQGKLQAGDALPSTRALAAALRLSRGTVSVAYDQLIAEGVLTAQPGSGTRVAAIAAGSPPSPSPSGGPHGEPTLSERAQAFARFAGGLKPLLPVPFTVSLPVGDTAPGDIWRRLGNRVRARGPGAPDGYGDPQGALPLRRAICEYVRQSRSVICTPEQIVVTCGTQQGLYLAAQVLLDAGDRAWVEDPAYPGVTALFTTALRDRQMVRVPVGDEGIDVDAGRMMAPDARAAFVTPSHQYPLGMPMSMAQRTALLGWAQAHNAWIVEDDYDSEMRYDGHPFPALQGQDPARVIYLGTFSKVLFPSLRLGYAIVPPALVGAFCGARILMDRHPPNADQYVLAQFMAEGHLARHLRRMRSLYAEKRRVVIDAVSRHIAAGLAELQPCDQGMHMVLWLRRGLDDRHIERLAQEAGVSVRALSPMYAAGHGRSGLILGLGGYGDRQVEQAVITLNQLLQTAQNLRR</sequence>
<dbReference type="InterPro" id="IPR000524">
    <property type="entry name" value="Tscrpt_reg_HTH_GntR"/>
</dbReference>
<evidence type="ECO:0000256" key="1">
    <source>
        <dbReference type="ARBA" id="ARBA00005384"/>
    </source>
</evidence>
<evidence type="ECO:0000256" key="6">
    <source>
        <dbReference type="SAM" id="MobiDB-lite"/>
    </source>
</evidence>
<proteinExistence type="inferred from homology"/>
<dbReference type="CDD" id="cd00609">
    <property type="entry name" value="AAT_like"/>
    <property type="match status" value="1"/>
</dbReference>
<evidence type="ECO:0000313" key="8">
    <source>
        <dbReference type="EMBL" id="VEA73284.1"/>
    </source>
</evidence>
<dbReference type="InterPro" id="IPR051446">
    <property type="entry name" value="HTH_trans_reg/aminotransferase"/>
</dbReference>
<reference evidence="8 9" key="1">
    <citation type="submission" date="2018-12" db="EMBL/GenBank/DDBJ databases">
        <authorList>
            <consortium name="Pathogen Informatics"/>
        </authorList>
    </citation>
    <scope>NUCLEOTIDE SEQUENCE [LARGE SCALE GENOMIC DNA]</scope>
    <source>
        <strain evidence="8 9">NCTC9419</strain>
    </source>
</reference>
<feature type="region of interest" description="Disordered" evidence="6">
    <location>
        <begin position="87"/>
        <end position="108"/>
    </location>
</feature>
<dbReference type="GO" id="GO:0030170">
    <property type="term" value="F:pyridoxal phosphate binding"/>
    <property type="evidence" value="ECO:0007669"/>
    <property type="project" value="InterPro"/>
</dbReference>
<dbReference type="InterPro" id="IPR015424">
    <property type="entry name" value="PyrdxlP-dep_Trfase"/>
</dbReference>
<dbReference type="GO" id="GO:0003700">
    <property type="term" value="F:DNA-binding transcription factor activity"/>
    <property type="evidence" value="ECO:0007669"/>
    <property type="project" value="InterPro"/>
</dbReference>
<protein>
    <submittedName>
        <fullName evidence="8">HTH-type transcriptional regulatory protein gabR</fullName>
    </submittedName>
</protein>
<dbReference type="SUPFAM" id="SSF53383">
    <property type="entry name" value="PLP-dependent transferases"/>
    <property type="match status" value="1"/>
</dbReference>
<dbReference type="AlphaFoldDB" id="A0A3S4JYI1"/>
<organism evidence="8 9">
    <name type="scientific">Serratia rubidaea</name>
    <name type="common">Serratia marinorubra</name>
    <dbReference type="NCBI Taxonomy" id="61652"/>
    <lineage>
        <taxon>Bacteria</taxon>
        <taxon>Pseudomonadati</taxon>
        <taxon>Pseudomonadota</taxon>
        <taxon>Gammaproteobacteria</taxon>
        <taxon>Enterobacterales</taxon>
        <taxon>Yersiniaceae</taxon>
        <taxon>Serratia</taxon>
    </lineage>
</organism>
<dbReference type="Proteomes" id="UP000271603">
    <property type="component" value="Chromosome"/>
</dbReference>
<feature type="domain" description="HTH gntR-type" evidence="7">
    <location>
        <begin position="21"/>
        <end position="89"/>
    </location>
</feature>
<evidence type="ECO:0000259" key="7">
    <source>
        <dbReference type="PROSITE" id="PS50949"/>
    </source>
</evidence>
<dbReference type="EMBL" id="LR134155">
    <property type="protein sequence ID" value="VEA73284.1"/>
    <property type="molecule type" value="Genomic_DNA"/>
</dbReference>
<dbReference type="SMART" id="SM00345">
    <property type="entry name" value="HTH_GNTR"/>
    <property type="match status" value="1"/>
</dbReference>
<dbReference type="SUPFAM" id="SSF46785">
    <property type="entry name" value="Winged helix' DNA-binding domain"/>
    <property type="match status" value="1"/>
</dbReference>
<name>A0A3S4JYI1_SERRU</name>
<dbReference type="PANTHER" id="PTHR46577">
    <property type="entry name" value="HTH-TYPE TRANSCRIPTIONAL REGULATORY PROTEIN GABR"/>
    <property type="match status" value="1"/>
</dbReference>
<dbReference type="InterPro" id="IPR004839">
    <property type="entry name" value="Aminotransferase_I/II_large"/>
</dbReference>
<dbReference type="Pfam" id="PF00392">
    <property type="entry name" value="GntR"/>
    <property type="match status" value="1"/>
</dbReference>
<keyword evidence="3" id="KW-0805">Transcription regulation</keyword>
<evidence type="ECO:0000256" key="2">
    <source>
        <dbReference type="ARBA" id="ARBA00022898"/>
    </source>
</evidence>
<evidence type="ECO:0000256" key="3">
    <source>
        <dbReference type="ARBA" id="ARBA00023015"/>
    </source>
</evidence>
<keyword evidence="4" id="KW-0238">DNA-binding</keyword>
<dbReference type="PANTHER" id="PTHR46577:SF1">
    <property type="entry name" value="HTH-TYPE TRANSCRIPTIONAL REGULATORY PROTEIN GABR"/>
    <property type="match status" value="1"/>
</dbReference>